<comment type="caution">
    <text evidence="4">The sequence shown here is derived from an EMBL/GenBank/DDBJ whole genome shotgun (WGS) entry which is preliminary data.</text>
</comment>
<keyword evidence="5" id="KW-1185">Reference proteome</keyword>
<dbReference type="SUPFAM" id="SSF56300">
    <property type="entry name" value="Metallo-dependent phosphatases"/>
    <property type="match status" value="1"/>
</dbReference>
<evidence type="ECO:0000259" key="3">
    <source>
        <dbReference type="Pfam" id="PF12850"/>
    </source>
</evidence>
<dbReference type="STRING" id="1034346.GCA_000313565_02254"/>
<dbReference type="InterPro" id="IPR024654">
    <property type="entry name" value="Calcineurin-like_PHP_lpxH"/>
</dbReference>
<evidence type="ECO:0000256" key="2">
    <source>
        <dbReference type="RuleBase" id="RU362039"/>
    </source>
</evidence>
<comment type="cofactor">
    <cofactor evidence="2">
        <name>a divalent metal cation</name>
        <dbReference type="ChEBI" id="CHEBI:60240"/>
    </cofactor>
</comment>
<organism evidence="4 5">
    <name type="scientific">Dielma fastidiosa</name>
    <dbReference type="NCBI Taxonomy" id="1034346"/>
    <lineage>
        <taxon>Bacteria</taxon>
        <taxon>Bacillati</taxon>
        <taxon>Bacillota</taxon>
        <taxon>Erysipelotrichia</taxon>
        <taxon>Erysipelotrichales</taxon>
        <taxon>Erysipelotrichaceae</taxon>
        <taxon>Dielma</taxon>
    </lineage>
</organism>
<dbReference type="Pfam" id="PF12850">
    <property type="entry name" value="Metallophos_2"/>
    <property type="match status" value="1"/>
</dbReference>
<reference evidence="4 5" key="1">
    <citation type="submission" date="2018-05" db="EMBL/GenBank/DDBJ databases">
        <title>Genomic Encyclopedia of Type Strains, Phase IV (KMG-IV): sequencing the most valuable type-strain genomes for metagenomic binning, comparative biology and taxonomic classification.</title>
        <authorList>
            <person name="Goeker M."/>
        </authorList>
    </citation>
    <scope>NUCLEOTIDE SEQUENCE [LARGE SCALE GENOMIC DNA]</scope>
    <source>
        <strain evidence="4 5">JC118</strain>
    </source>
</reference>
<dbReference type="Gene3D" id="3.60.21.10">
    <property type="match status" value="1"/>
</dbReference>
<sequence length="154" mass="17662">MRIGVVSDTHNVLRPEVIASLRGCDYILHAGDLCCEELLMQLKALGKVCTVRGNNDLGAWAAELKVVERLKLDGLQIVMCHEYIDMPEASEADIIINGHSHRYRCEKKGRQWFLNPGSCGRRRFNYPLTWMILITDKGELTIERHEIKDIEKKQ</sequence>
<evidence type="ECO:0000313" key="5">
    <source>
        <dbReference type="Proteomes" id="UP000247612"/>
    </source>
</evidence>
<dbReference type="PANTHER" id="PTHR11124">
    <property type="entry name" value="VACUOLAR SORTING PROTEIN VPS29"/>
    <property type="match status" value="1"/>
</dbReference>
<dbReference type="Proteomes" id="UP000247612">
    <property type="component" value="Unassembled WGS sequence"/>
</dbReference>
<proteinExistence type="inferred from homology"/>
<protein>
    <recommendedName>
        <fullName evidence="2">Phosphoesterase</fullName>
        <ecNumber evidence="2">3.1.4.-</ecNumber>
    </recommendedName>
</protein>
<dbReference type="EC" id="3.1.4.-" evidence="2"/>
<dbReference type="OrthoDB" id="9800565at2"/>
<comment type="similarity">
    <text evidence="1 2">Belongs to the metallophosphoesterase superfamily. YfcE family.</text>
</comment>
<dbReference type="NCBIfam" id="TIGR00040">
    <property type="entry name" value="yfcE"/>
    <property type="match status" value="1"/>
</dbReference>
<gene>
    <name evidence="4" type="ORF">DES51_12524</name>
</gene>
<name>A0A318KE05_9FIRM</name>
<dbReference type="RefSeq" id="WP_022938557.1">
    <property type="nucleotide sequence ID" value="NZ_CABKRQ010000005.1"/>
</dbReference>
<dbReference type="InterPro" id="IPR029052">
    <property type="entry name" value="Metallo-depent_PP-like"/>
</dbReference>
<dbReference type="AlphaFoldDB" id="A0A318KE05"/>
<dbReference type="InterPro" id="IPR000979">
    <property type="entry name" value="Phosphodiesterase_MJ0936/Vps29"/>
</dbReference>
<accession>A0A318KE05</accession>
<feature type="domain" description="Calcineurin-like phosphoesterase" evidence="3">
    <location>
        <begin position="1"/>
        <end position="137"/>
    </location>
</feature>
<evidence type="ECO:0000256" key="1">
    <source>
        <dbReference type="ARBA" id="ARBA00008950"/>
    </source>
</evidence>
<keyword evidence="2" id="KW-0479">Metal-binding</keyword>
<dbReference type="EMBL" id="QJKH01000025">
    <property type="protein sequence ID" value="PXX74150.1"/>
    <property type="molecule type" value="Genomic_DNA"/>
</dbReference>
<evidence type="ECO:0000313" key="4">
    <source>
        <dbReference type="EMBL" id="PXX74150.1"/>
    </source>
</evidence>
<dbReference type="GO" id="GO:0016787">
    <property type="term" value="F:hydrolase activity"/>
    <property type="evidence" value="ECO:0007669"/>
    <property type="project" value="UniProtKB-UniRule"/>
</dbReference>
<dbReference type="GO" id="GO:0046872">
    <property type="term" value="F:metal ion binding"/>
    <property type="evidence" value="ECO:0007669"/>
    <property type="project" value="UniProtKB-KW"/>
</dbReference>